<dbReference type="InterPro" id="IPR036667">
    <property type="entry name" value="PTS_IIB_sorbose-sp_sf"/>
</dbReference>
<sequence length="157" mass="17302">MIKLTRIDYRLIHGQVAMAWTQSIGADCLLVASDTVVHDEMRKATLKLAKPSGCKLVIKSVSDAITALNAGVTDKYRLFIIVESVEDAYRLAKGCEGIKSINFGGSKPREECTRKLSPTTPVSDADVKMLAELVERGVEVEIRQVPDDDKMPVERLL</sequence>
<dbReference type="Gene3D" id="3.40.35.10">
    <property type="entry name" value="Phosphotransferase system, sorbose subfamily IIB component"/>
    <property type="match status" value="1"/>
</dbReference>
<dbReference type="Pfam" id="PF03830">
    <property type="entry name" value="PTSIIB_sorb"/>
    <property type="match status" value="1"/>
</dbReference>
<dbReference type="CDD" id="cd00001">
    <property type="entry name" value="PTS_IIB_man"/>
    <property type="match status" value="1"/>
</dbReference>
<gene>
    <name evidence="9" type="ORF">JKKLCJKK_00135</name>
</gene>
<evidence type="ECO:0000256" key="6">
    <source>
        <dbReference type="ARBA" id="ARBA00022683"/>
    </source>
</evidence>
<dbReference type="EMBL" id="CABWIC010000007">
    <property type="protein sequence ID" value="VWL90747.1"/>
    <property type="molecule type" value="Genomic_DNA"/>
</dbReference>
<comment type="subcellular location">
    <subcellularLocation>
        <location evidence="1">Cytoplasm</location>
    </subcellularLocation>
</comment>
<evidence type="ECO:0000256" key="7">
    <source>
        <dbReference type="ARBA" id="ARBA00022777"/>
    </source>
</evidence>
<dbReference type="RefSeq" id="WP_152062913.1">
    <property type="nucleotide sequence ID" value="NZ_CABWIC010000007.1"/>
</dbReference>
<evidence type="ECO:0000256" key="1">
    <source>
        <dbReference type="ARBA" id="ARBA00004496"/>
    </source>
</evidence>
<evidence type="ECO:0000256" key="3">
    <source>
        <dbReference type="ARBA" id="ARBA00022490"/>
    </source>
</evidence>
<dbReference type="InterPro" id="IPR004720">
    <property type="entry name" value="PTS_IIB_sorbose-sp"/>
</dbReference>
<organism evidence="9 10">
    <name type="scientific">Collinsella intestinalis</name>
    <dbReference type="NCBI Taxonomy" id="147207"/>
    <lineage>
        <taxon>Bacteria</taxon>
        <taxon>Bacillati</taxon>
        <taxon>Actinomycetota</taxon>
        <taxon>Coriobacteriia</taxon>
        <taxon>Coriobacteriales</taxon>
        <taxon>Coriobacteriaceae</taxon>
        <taxon>Collinsella</taxon>
    </lineage>
</organism>
<keyword evidence="6" id="KW-0598">Phosphotransferase system</keyword>
<dbReference type="GO" id="GO:0009401">
    <property type="term" value="P:phosphoenolpyruvate-dependent sugar phosphotransferase system"/>
    <property type="evidence" value="ECO:0007669"/>
    <property type="project" value="UniProtKB-KW"/>
</dbReference>
<keyword evidence="5 9" id="KW-0808">Transferase</keyword>
<dbReference type="GeneID" id="77465128"/>
<dbReference type="EC" id="2.7.1.-" evidence="9"/>
<dbReference type="SUPFAM" id="SSF52728">
    <property type="entry name" value="PTS IIb component"/>
    <property type="match status" value="1"/>
</dbReference>
<evidence type="ECO:0000256" key="5">
    <source>
        <dbReference type="ARBA" id="ARBA00022679"/>
    </source>
</evidence>
<evidence type="ECO:0000313" key="9">
    <source>
        <dbReference type="EMBL" id="VWL90747.1"/>
    </source>
</evidence>
<dbReference type="GO" id="GO:0016301">
    <property type="term" value="F:kinase activity"/>
    <property type="evidence" value="ECO:0007669"/>
    <property type="project" value="UniProtKB-KW"/>
</dbReference>
<keyword evidence="3" id="KW-0963">Cytoplasm</keyword>
<evidence type="ECO:0000256" key="4">
    <source>
        <dbReference type="ARBA" id="ARBA00022597"/>
    </source>
</evidence>
<keyword evidence="7" id="KW-0418">Kinase</keyword>
<keyword evidence="2" id="KW-0813">Transport</keyword>
<dbReference type="AlphaFoldDB" id="A0A5K1IR64"/>
<evidence type="ECO:0000313" key="10">
    <source>
        <dbReference type="Proteomes" id="UP000405524"/>
    </source>
</evidence>
<dbReference type="OrthoDB" id="9788818at2"/>
<evidence type="ECO:0000256" key="2">
    <source>
        <dbReference type="ARBA" id="ARBA00022448"/>
    </source>
</evidence>
<dbReference type="PROSITE" id="PS51101">
    <property type="entry name" value="PTS_EIIB_TYPE_4"/>
    <property type="match status" value="1"/>
</dbReference>
<dbReference type="Proteomes" id="UP000405524">
    <property type="component" value="Unassembled WGS sequence"/>
</dbReference>
<keyword evidence="4" id="KW-0762">Sugar transport</keyword>
<dbReference type="GO" id="GO:0008982">
    <property type="term" value="F:protein-N(PI)-phosphohistidine-sugar phosphotransferase activity"/>
    <property type="evidence" value="ECO:0007669"/>
    <property type="project" value="InterPro"/>
</dbReference>
<name>A0A5K1IR64_9ACTN</name>
<reference evidence="9 10" key="1">
    <citation type="submission" date="2019-10" db="EMBL/GenBank/DDBJ databases">
        <authorList>
            <person name="Wolf R A."/>
        </authorList>
    </citation>
    <scope>NUCLEOTIDE SEQUENCE [LARGE SCALE GENOMIC DNA]</scope>
    <source>
        <strain evidence="9">Collinsella_intestinalis_DSM_13632</strain>
    </source>
</reference>
<feature type="domain" description="PTS EIIB type-4" evidence="8">
    <location>
        <begin position="1"/>
        <end position="157"/>
    </location>
</feature>
<accession>A0A5K1IR64</accession>
<dbReference type="GO" id="GO:0005737">
    <property type="term" value="C:cytoplasm"/>
    <property type="evidence" value="ECO:0007669"/>
    <property type="project" value="UniProtKB-SubCell"/>
</dbReference>
<protein>
    <submittedName>
        <fullName evidence="9">Putative phosphotransferase enzyme IIB component</fullName>
        <ecNumber evidence="9">2.7.1.-</ecNumber>
    </submittedName>
</protein>
<proteinExistence type="predicted"/>
<evidence type="ECO:0000259" key="8">
    <source>
        <dbReference type="PROSITE" id="PS51101"/>
    </source>
</evidence>